<dbReference type="Proteomes" id="UP001198151">
    <property type="component" value="Unassembled WGS sequence"/>
</dbReference>
<evidence type="ECO:0000256" key="7">
    <source>
        <dbReference type="ARBA" id="ARBA00022840"/>
    </source>
</evidence>
<dbReference type="SUPFAM" id="SSF52440">
    <property type="entry name" value="PreATP-grasp domain"/>
    <property type="match status" value="1"/>
</dbReference>
<dbReference type="Pfam" id="PF01820">
    <property type="entry name" value="Dala_Dala_lig_N"/>
    <property type="match status" value="1"/>
</dbReference>
<evidence type="ECO:0000256" key="5">
    <source>
        <dbReference type="ARBA" id="ARBA00022723"/>
    </source>
</evidence>
<evidence type="ECO:0000256" key="13">
    <source>
        <dbReference type="HAMAP-Rule" id="MF_00047"/>
    </source>
</evidence>
<dbReference type="SUPFAM" id="SSF56059">
    <property type="entry name" value="Glutathione synthetase ATP-binding domain-like"/>
    <property type="match status" value="1"/>
</dbReference>
<evidence type="ECO:0000256" key="6">
    <source>
        <dbReference type="ARBA" id="ARBA00022741"/>
    </source>
</evidence>
<dbReference type="NCBIfam" id="NF002528">
    <property type="entry name" value="PRK01966.1-4"/>
    <property type="match status" value="1"/>
</dbReference>
<keyword evidence="8" id="KW-0460">Magnesium</keyword>
<comment type="pathway">
    <text evidence="13">Cell wall biogenesis; peptidoglycan biosynthesis.</text>
</comment>
<keyword evidence="6 14" id="KW-0547">Nucleotide-binding</keyword>
<evidence type="ECO:0000256" key="9">
    <source>
        <dbReference type="ARBA" id="ARBA00022960"/>
    </source>
</evidence>
<dbReference type="InterPro" id="IPR016185">
    <property type="entry name" value="PreATP-grasp_dom_sf"/>
</dbReference>
<protein>
    <recommendedName>
        <fullName evidence="13">D-alanine--D-alanine ligase</fullName>
        <ecNumber evidence="13">6.3.2.4</ecNumber>
    </recommendedName>
    <alternativeName>
        <fullName evidence="13">D-Ala-D-Ala ligase</fullName>
    </alternativeName>
    <alternativeName>
        <fullName evidence="13">D-alanylalanine synthetase</fullName>
    </alternativeName>
</protein>
<dbReference type="InterPro" id="IPR005905">
    <property type="entry name" value="D_ala_D_ala"/>
</dbReference>
<organism evidence="16 17">
    <name type="scientific">Ruminococcus turbiniformis</name>
    <dbReference type="NCBI Taxonomy" id="2881258"/>
    <lineage>
        <taxon>Bacteria</taxon>
        <taxon>Bacillati</taxon>
        <taxon>Bacillota</taxon>
        <taxon>Clostridia</taxon>
        <taxon>Eubacteriales</taxon>
        <taxon>Oscillospiraceae</taxon>
        <taxon>Ruminococcus</taxon>
    </lineage>
</organism>
<dbReference type="PROSITE" id="PS00844">
    <property type="entry name" value="DALA_DALA_LIGASE_2"/>
    <property type="match status" value="1"/>
</dbReference>
<evidence type="ECO:0000313" key="16">
    <source>
        <dbReference type="EMBL" id="MCC2253684.1"/>
    </source>
</evidence>
<dbReference type="GO" id="GO:0160222">
    <property type="term" value="F:D-alanine-D-serine ligase activity"/>
    <property type="evidence" value="ECO:0007669"/>
    <property type="project" value="UniProtKB-EC"/>
</dbReference>
<comment type="function">
    <text evidence="13">Cell wall formation.</text>
</comment>
<dbReference type="InterPro" id="IPR011127">
    <property type="entry name" value="Dala_Dala_lig_N"/>
</dbReference>
<evidence type="ECO:0000256" key="1">
    <source>
        <dbReference type="ARBA" id="ARBA00001936"/>
    </source>
</evidence>
<accession>A0ABS8FVN8</accession>
<comment type="subcellular location">
    <subcellularLocation>
        <location evidence="13">Cytoplasm</location>
    </subcellularLocation>
</comment>
<gene>
    <name evidence="16" type="primary">vanG</name>
    <name evidence="13" type="synonym">ddl</name>
    <name evidence="16" type="ORF">LKD70_04405</name>
</gene>
<dbReference type="Gene3D" id="3.30.1490.20">
    <property type="entry name" value="ATP-grasp fold, A domain"/>
    <property type="match status" value="1"/>
</dbReference>
<dbReference type="PIRSF" id="PIRSF039102">
    <property type="entry name" value="Ddl/VanB"/>
    <property type="match status" value="1"/>
</dbReference>
<dbReference type="NCBIfam" id="NF000091">
    <property type="entry name" value="D_ala_D_ser_VanG"/>
    <property type="match status" value="1"/>
</dbReference>
<keyword evidence="9 13" id="KW-0133">Cell shape</keyword>
<dbReference type="InterPro" id="IPR011761">
    <property type="entry name" value="ATP-grasp"/>
</dbReference>
<evidence type="ECO:0000256" key="2">
    <source>
        <dbReference type="ARBA" id="ARBA00001946"/>
    </source>
</evidence>
<dbReference type="EMBL" id="JAJEQX010000005">
    <property type="protein sequence ID" value="MCC2253684.1"/>
    <property type="molecule type" value="Genomic_DNA"/>
</dbReference>
<name>A0ABS8FVN8_9FIRM</name>
<dbReference type="InterPro" id="IPR011095">
    <property type="entry name" value="Dala_Dala_lig_C"/>
</dbReference>
<dbReference type="NCBIfam" id="NF002378">
    <property type="entry name" value="PRK01372.1"/>
    <property type="match status" value="1"/>
</dbReference>
<keyword evidence="5" id="KW-0479">Metal-binding</keyword>
<dbReference type="RefSeq" id="WP_227706823.1">
    <property type="nucleotide sequence ID" value="NZ_JAJEQX010000005.1"/>
</dbReference>
<keyword evidence="17" id="KW-1185">Reference proteome</keyword>
<keyword evidence="11" id="KW-0464">Manganese</keyword>
<dbReference type="PROSITE" id="PS50975">
    <property type="entry name" value="ATP_GRASP"/>
    <property type="match status" value="1"/>
</dbReference>
<dbReference type="PROSITE" id="PS00843">
    <property type="entry name" value="DALA_DALA_LIGASE_1"/>
    <property type="match status" value="1"/>
</dbReference>
<dbReference type="NCBIfam" id="TIGR01205">
    <property type="entry name" value="D_ala_D_alaTIGR"/>
    <property type="match status" value="1"/>
</dbReference>
<evidence type="ECO:0000256" key="11">
    <source>
        <dbReference type="ARBA" id="ARBA00023211"/>
    </source>
</evidence>
<dbReference type="InterPro" id="IPR013815">
    <property type="entry name" value="ATP_grasp_subdomain_1"/>
</dbReference>
<evidence type="ECO:0000256" key="3">
    <source>
        <dbReference type="ARBA" id="ARBA00010871"/>
    </source>
</evidence>
<evidence type="ECO:0000256" key="12">
    <source>
        <dbReference type="ARBA" id="ARBA00023316"/>
    </source>
</evidence>
<dbReference type="PANTHER" id="PTHR23132">
    <property type="entry name" value="D-ALANINE--D-ALANINE LIGASE"/>
    <property type="match status" value="1"/>
</dbReference>
<evidence type="ECO:0000313" key="17">
    <source>
        <dbReference type="Proteomes" id="UP001198151"/>
    </source>
</evidence>
<evidence type="ECO:0000259" key="15">
    <source>
        <dbReference type="PROSITE" id="PS50975"/>
    </source>
</evidence>
<evidence type="ECO:0000256" key="10">
    <source>
        <dbReference type="ARBA" id="ARBA00022984"/>
    </source>
</evidence>
<dbReference type="Gene3D" id="3.40.50.20">
    <property type="match status" value="1"/>
</dbReference>
<feature type="domain" description="ATP-grasp" evidence="15">
    <location>
        <begin position="146"/>
        <end position="350"/>
    </location>
</feature>
<keyword evidence="13" id="KW-0963">Cytoplasm</keyword>
<sequence length="355" mass="39570">MERELKKIAVLFGGHSTEYEVSLQSAHAVITAVDRERYETVMIGIRRDSGQWYLFRGNPEDILNDRWFSEETCMPVSVSMDRNIHGLYIHTPEEVETVSLDAAFPVLHGKYGEDGTVQGALELAGIPVIGCGTLSSAVGMDKDIAHRLAEAAGVRCARAVTVGREEKGRNEEELKKYAAELGYPLFVKPVRAGSSFGITKVCGEDELLRAVETAFEHDSEIMLEEQISGFEVGCAVLGKKNLIIGEVDEIELSEGFFDYEEKYTLKTSDIHVPARISPEKAQEIRRMAAVIYRALKCEDFARVDMFLTPEGEIFFNEVNTIPGFTAHSRYPGMMKAAGISFEELVRRLIEMEVGK</sequence>
<dbReference type="HAMAP" id="MF_00047">
    <property type="entry name" value="Dala_Dala_lig"/>
    <property type="match status" value="1"/>
</dbReference>
<reference evidence="16 17" key="1">
    <citation type="submission" date="2021-10" db="EMBL/GenBank/DDBJ databases">
        <title>Anaerobic single-cell dispensing facilitates the cultivation of human gut bacteria.</title>
        <authorList>
            <person name="Afrizal A."/>
        </authorList>
    </citation>
    <scope>NUCLEOTIDE SEQUENCE [LARGE SCALE GENOMIC DNA]</scope>
    <source>
        <strain evidence="16 17">CLA-AA-H200</strain>
    </source>
</reference>
<keyword evidence="10 13" id="KW-0573">Peptidoglycan synthesis</keyword>
<keyword evidence="4 13" id="KW-0436">Ligase</keyword>
<dbReference type="EC" id="6.3.2.4" evidence="13"/>
<keyword evidence="12 13" id="KW-0961">Cell wall biogenesis/degradation</keyword>
<evidence type="ECO:0000256" key="8">
    <source>
        <dbReference type="ARBA" id="ARBA00022842"/>
    </source>
</evidence>
<dbReference type="PANTHER" id="PTHR23132:SF25">
    <property type="entry name" value="D-ALANINE--D-ALANINE LIGASE A"/>
    <property type="match status" value="1"/>
</dbReference>
<comment type="cofactor">
    <cofactor evidence="1">
        <name>Mn(2+)</name>
        <dbReference type="ChEBI" id="CHEBI:29035"/>
    </cofactor>
</comment>
<evidence type="ECO:0000256" key="4">
    <source>
        <dbReference type="ARBA" id="ARBA00022598"/>
    </source>
</evidence>
<comment type="similarity">
    <text evidence="3 13">Belongs to the D-alanine--D-alanine ligase family.</text>
</comment>
<keyword evidence="7 14" id="KW-0067">ATP-binding</keyword>
<dbReference type="InterPro" id="IPR000291">
    <property type="entry name" value="D-Ala_lig_Van_CS"/>
</dbReference>
<comment type="cofactor">
    <cofactor evidence="2">
        <name>Mg(2+)</name>
        <dbReference type="ChEBI" id="CHEBI:18420"/>
    </cofactor>
</comment>
<comment type="catalytic activity">
    <reaction evidence="13">
        <text>2 D-alanine + ATP = D-alanyl-D-alanine + ADP + phosphate + H(+)</text>
        <dbReference type="Rhea" id="RHEA:11224"/>
        <dbReference type="ChEBI" id="CHEBI:15378"/>
        <dbReference type="ChEBI" id="CHEBI:30616"/>
        <dbReference type="ChEBI" id="CHEBI:43474"/>
        <dbReference type="ChEBI" id="CHEBI:57416"/>
        <dbReference type="ChEBI" id="CHEBI:57822"/>
        <dbReference type="ChEBI" id="CHEBI:456216"/>
        <dbReference type="EC" id="6.3.2.4"/>
    </reaction>
</comment>
<dbReference type="Pfam" id="PF07478">
    <property type="entry name" value="Dala_Dala_lig_C"/>
    <property type="match status" value="1"/>
</dbReference>
<comment type="caution">
    <text evidence="16">The sequence shown here is derived from an EMBL/GenBank/DDBJ whole genome shotgun (WGS) entry which is preliminary data.</text>
</comment>
<dbReference type="Gene3D" id="3.30.470.20">
    <property type="entry name" value="ATP-grasp fold, B domain"/>
    <property type="match status" value="1"/>
</dbReference>
<evidence type="ECO:0000256" key="14">
    <source>
        <dbReference type="PROSITE-ProRule" id="PRU00409"/>
    </source>
</evidence>
<proteinExistence type="inferred from homology"/>